<dbReference type="InterPro" id="IPR011006">
    <property type="entry name" value="CheY-like_superfamily"/>
</dbReference>
<evidence type="ECO:0000256" key="1">
    <source>
        <dbReference type="ARBA" id="ARBA00022553"/>
    </source>
</evidence>
<dbReference type="Gene3D" id="3.40.50.2300">
    <property type="match status" value="1"/>
</dbReference>
<dbReference type="SMART" id="SM00448">
    <property type="entry name" value="REC"/>
    <property type="match status" value="1"/>
</dbReference>
<keyword evidence="1" id="KW-0597">Phosphoprotein</keyword>
<protein>
    <submittedName>
        <fullName evidence="3">Putative sensor histidine kinase</fullName>
    </submittedName>
</protein>
<dbReference type="PROSITE" id="PS50110">
    <property type="entry name" value="RESPONSE_REGULATORY"/>
    <property type="match status" value="1"/>
</dbReference>
<reference evidence="3" key="1">
    <citation type="journal article" date="2017" name="Science">
        <title>Giant viruses with an expanded complement of translation system components.</title>
        <authorList>
            <person name="Schulz F."/>
            <person name="Yutin N."/>
            <person name="Ivanova N.N."/>
            <person name="Ortega D.R."/>
            <person name="Lee T.K."/>
            <person name="Vierheilig J."/>
            <person name="Daims H."/>
            <person name="Horn M."/>
            <person name="Wagner M."/>
            <person name="Jensen G.J."/>
            <person name="Kyrpides N.C."/>
            <person name="Koonin E.V."/>
            <person name="Woyke T."/>
        </authorList>
    </citation>
    <scope>NUCLEOTIDE SEQUENCE</scope>
    <source>
        <strain evidence="3">HKV1</strain>
    </source>
</reference>
<dbReference type="CDD" id="cd17546">
    <property type="entry name" value="REC_hyHK_CKI1_RcsC-like"/>
    <property type="match status" value="1"/>
</dbReference>
<dbReference type="PANTHER" id="PTHR43719">
    <property type="entry name" value="TWO-COMPONENT HISTIDINE KINASE"/>
    <property type="match status" value="1"/>
</dbReference>
<dbReference type="GO" id="GO:0000160">
    <property type="term" value="P:phosphorelay signal transduction system"/>
    <property type="evidence" value="ECO:0007669"/>
    <property type="project" value="InterPro"/>
</dbReference>
<dbReference type="SUPFAM" id="SSF52172">
    <property type="entry name" value="CheY-like"/>
    <property type="match status" value="1"/>
</dbReference>
<dbReference type="InterPro" id="IPR050956">
    <property type="entry name" value="2C_system_His_kinase"/>
</dbReference>
<organism evidence="3">
    <name type="scientific">Hokovirus HKV1</name>
    <dbReference type="NCBI Taxonomy" id="1977638"/>
    <lineage>
        <taxon>Viruses</taxon>
        <taxon>Varidnaviria</taxon>
        <taxon>Bamfordvirae</taxon>
        <taxon>Nucleocytoviricota</taxon>
        <taxon>Megaviricetes</taxon>
        <taxon>Imitervirales</taxon>
        <taxon>Mimiviridae</taxon>
        <taxon>Klosneuvirinae</taxon>
        <taxon>Hokovirus</taxon>
    </lineage>
</organism>
<accession>A0A1V0SGR9</accession>
<keyword evidence="3" id="KW-0808">Transferase</keyword>
<dbReference type="PANTHER" id="PTHR43719:SF28">
    <property type="entry name" value="PEROXIDE STRESS-ACTIVATED HISTIDINE KINASE MAK1-RELATED"/>
    <property type="match status" value="1"/>
</dbReference>
<name>A0A1V0SGR9_9VIRU</name>
<feature type="domain" description="Response regulatory" evidence="2">
    <location>
        <begin position="4"/>
        <end position="120"/>
    </location>
</feature>
<keyword evidence="3" id="KW-0418">Kinase</keyword>
<dbReference type="Pfam" id="PF00072">
    <property type="entry name" value="Response_reg"/>
    <property type="match status" value="1"/>
</dbReference>
<gene>
    <name evidence="3" type="ORF">Hokovirus_3_188</name>
</gene>
<dbReference type="InterPro" id="IPR001789">
    <property type="entry name" value="Sig_transdc_resp-reg_receiver"/>
</dbReference>
<dbReference type="EMBL" id="KY684105">
    <property type="protein sequence ID" value="ARF10915.1"/>
    <property type="molecule type" value="Genomic_DNA"/>
</dbReference>
<evidence type="ECO:0000259" key="2">
    <source>
        <dbReference type="PROSITE" id="PS50110"/>
    </source>
</evidence>
<proteinExistence type="predicted"/>
<evidence type="ECO:0000313" key="3">
    <source>
        <dbReference type="EMBL" id="ARF10915.1"/>
    </source>
</evidence>
<dbReference type="GO" id="GO:0016301">
    <property type="term" value="F:kinase activity"/>
    <property type="evidence" value="ECO:0007669"/>
    <property type="project" value="UniProtKB-KW"/>
</dbReference>
<sequence length="122" mass="14081">MAKNYLVVDDCSINRMVIKILLKKNECNITEVNNGQSVIDLIKNGNTYDIIWIDLQMPDLDGIECTKILREEYNYKNHIVGISAYADDETREECIKSGMNYMIPKPINEHQINKIISKCLLD</sequence>